<keyword evidence="3" id="KW-1185">Reference proteome</keyword>
<feature type="domain" description="Antitoxin Xre/MbcA/ParS-like toxin-binding" evidence="1">
    <location>
        <begin position="86"/>
        <end position="140"/>
    </location>
</feature>
<evidence type="ECO:0000259" key="1">
    <source>
        <dbReference type="Pfam" id="PF09722"/>
    </source>
</evidence>
<dbReference type="InterPro" id="IPR024467">
    <property type="entry name" value="Xre/MbcA/ParS-like_toxin-bd"/>
</dbReference>
<organism evidence="2 3">
    <name type="scientific">Ideonella margarita</name>
    <dbReference type="NCBI Taxonomy" id="2984191"/>
    <lineage>
        <taxon>Bacteria</taxon>
        <taxon>Pseudomonadati</taxon>
        <taxon>Pseudomonadota</taxon>
        <taxon>Betaproteobacteria</taxon>
        <taxon>Burkholderiales</taxon>
        <taxon>Sphaerotilaceae</taxon>
        <taxon>Ideonella</taxon>
    </lineage>
</organism>
<accession>A0ABU9CA50</accession>
<dbReference type="EMBL" id="JBBUTI010000009">
    <property type="protein sequence ID" value="MEK8047477.1"/>
    <property type="molecule type" value="Genomic_DNA"/>
</dbReference>
<dbReference type="RefSeq" id="WP_341399784.1">
    <property type="nucleotide sequence ID" value="NZ_JBBUTI010000009.1"/>
</dbReference>
<gene>
    <name evidence="2" type="ORF">AACH00_14030</name>
</gene>
<evidence type="ECO:0000313" key="3">
    <source>
        <dbReference type="Proteomes" id="UP001379945"/>
    </source>
</evidence>
<sequence length="143" mass="15320">MPAALASHSLPVEAPLPPVHTPEVGRQVLAVFFRLTNEWHLGAADEQVLLGVGKTTLFAWKAGKVRAGLEPAVLERLSYLLRIYAALQILLPEPERAAAWLRKPNAAPLFGGGTALQRLLAGQVGDLHAVANYLDAQRGGDFA</sequence>
<proteinExistence type="predicted"/>
<protein>
    <submittedName>
        <fullName evidence="2">MbcA/ParS/Xre antitoxin family protein</fullName>
    </submittedName>
</protein>
<dbReference type="Proteomes" id="UP001379945">
    <property type="component" value="Unassembled WGS sequence"/>
</dbReference>
<evidence type="ECO:0000313" key="2">
    <source>
        <dbReference type="EMBL" id="MEK8047477.1"/>
    </source>
</evidence>
<comment type="caution">
    <text evidence="2">The sequence shown here is derived from an EMBL/GenBank/DDBJ whole genome shotgun (WGS) entry which is preliminary data.</text>
</comment>
<dbReference type="Pfam" id="PF09722">
    <property type="entry name" value="Xre_MbcA_ParS_C"/>
    <property type="match status" value="1"/>
</dbReference>
<name>A0ABU9CA50_9BURK</name>
<reference evidence="2 3" key="1">
    <citation type="submission" date="2024-04" db="EMBL/GenBank/DDBJ databases">
        <title>Novel species of the genus Ideonella isolated from streams.</title>
        <authorList>
            <person name="Lu H."/>
        </authorList>
    </citation>
    <scope>NUCLEOTIDE SEQUENCE [LARGE SCALE GENOMIC DNA]</scope>
    <source>
        <strain evidence="2 3">LYT19W</strain>
    </source>
</reference>